<protein>
    <submittedName>
        <fullName evidence="9">SusC/RagA family TonB-linked outer membrane protein</fullName>
    </submittedName>
</protein>
<dbReference type="RefSeq" id="WP_151077832.1">
    <property type="nucleotide sequence ID" value="NZ_CP047647.1"/>
</dbReference>
<sequence length="1055" mass="115126">MKKTLFMAGLLTTSLLQQAEAQVRTITGRVTDAETNTGLPGVTVLVKGTPTGTSSNSEGQFTLEVPANATTLVFSFVGYTTVERPIGNASTIDVRLATDTKQLGEVVVTALGREEEKKSLGYSVQDVKGADLTQARETNVVNSLQGKVAGVQISNSSGQPGSSSRIVIRGAKSVTGSSQPLFVIDGQPIDNSNFANSGPNGGVDYGNAASDINPDDIESMTILKGANAAALYGSRGANGVIVITTKSGRKNRGLGISINSTTTFETPLKLPEYQNEYGQGNAGEFEFVDGQGSGTNDGVDESWGPKLDGRLIPQFNSPVVNGVRQATPWVAHPDNVKNFFETGRTLTNNVALSGGNDKSGIRVSYTNLDQKGLLPNTFLRRNTVNVNGGTDITDKFKVSTNINYSETRGRRPQLGYSSQNPMQQFVWFGRQVDISELKNYSKPNDISGTKYNWNYNYHNNPYFTLYENQNNDRRDRVIGNLTLTYSPVQWLTLTARTTNDFYNQINTRRIGLDDIEQTINDDYTEDKIFVLERNTEFLATINRNITEDINLDVLVGANRRDNRQEYSSIAAPDLAVPGLFNLSNSSKPLAFNTTSNNNTAVLNPISKRRVNSLYGSAKIGYRNFAFLGGTVRNDWSSTLSPDNNSYFYPSIDGSFVITEALGIENSPLSFAKVRAGYAEVGNDTNPYNLRNYYLINQPYGGDPAVTVGNTLLNPDLKPERTKSLEAGVEVRFLQDRIGLELTGYKTNSIDQILAVPVSASTGYLAKSFNAGKISNRGIEAILNVAPLAADNPFQWNLTANFAANRNRVDEFDKEGQIKTLVLGTTWSMNVEARVNETYGAFFGNDFLRVKEGQYAGQIIYDEDGLPQSDPTRKVLGNYTPDWIGGLNNAFSYKGVNFSFLIDTRQGGDIFSVTNLWGNYAGTLATSLPGREGGIIGEGVKENADGSFSPNDIKANAEDYYKARYINSIHTSSIFDASFVKLREVKLGYQLPKSLVEKTFLKGIGVSAVGRNLWIIHSNAPNIDPESAFNNGNAQGLEFGQIPSTRSYGFNINLTL</sequence>
<keyword evidence="6 8" id="KW-0472">Membrane</keyword>
<comment type="similarity">
    <text evidence="8">Belongs to the TonB-dependent receptor family.</text>
</comment>
<dbReference type="Gene3D" id="2.40.170.20">
    <property type="entry name" value="TonB-dependent receptor, beta-barrel domain"/>
    <property type="match status" value="1"/>
</dbReference>
<keyword evidence="4 8" id="KW-0812">Transmembrane</keyword>
<accession>A0A7L5A168</accession>
<evidence type="ECO:0000256" key="1">
    <source>
        <dbReference type="ARBA" id="ARBA00004571"/>
    </source>
</evidence>
<dbReference type="Proteomes" id="UP000326380">
    <property type="component" value="Unassembled WGS sequence"/>
</dbReference>
<keyword evidence="5" id="KW-0732">Signal</keyword>
<evidence type="ECO:0000256" key="4">
    <source>
        <dbReference type="ARBA" id="ARBA00022692"/>
    </source>
</evidence>
<dbReference type="PANTHER" id="PTHR30069">
    <property type="entry name" value="TONB-DEPENDENT OUTER MEMBRANE RECEPTOR"/>
    <property type="match status" value="1"/>
</dbReference>
<dbReference type="SUPFAM" id="SSF56935">
    <property type="entry name" value="Porins"/>
    <property type="match status" value="1"/>
</dbReference>
<dbReference type="AlphaFoldDB" id="A0A7L5A168"/>
<evidence type="ECO:0000256" key="3">
    <source>
        <dbReference type="ARBA" id="ARBA00022452"/>
    </source>
</evidence>
<dbReference type="Gene3D" id="2.60.40.1120">
    <property type="entry name" value="Carboxypeptidase-like, regulatory domain"/>
    <property type="match status" value="1"/>
</dbReference>
<keyword evidence="10" id="KW-1185">Reference proteome</keyword>
<dbReference type="SUPFAM" id="SSF49464">
    <property type="entry name" value="Carboxypeptidase regulatory domain-like"/>
    <property type="match status" value="1"/>
</dbReference>
<comment type="caution">
    <text evidence="9">The sequence shown here is derived from an EMBL/GenBank/DDBJ whole genome shotgun (WGS) entry which is preliminary data.</text>
</comment>
<dbReference type="NCBIfam" id="TIGR04056">
    <property type="entry name" value="OMP_RagA_SusC"/>
    <property type="match status" value="1"/>
</dbReference>
<dbReference type="InterPro" id="IPR023997">
    <property type="entry name" value="TonB-dep_OMP_SusC/RagA_CS"/>
</dbReference>
<keyword evidence="7 8" id="KW-0998">Cell outer membrane</keyword>
<dbReference type="EMBL" id="VTWU01000002">
    <property type="protein sequence ID" value="KAA9338308.1"/>
    <property type="molecule type" value="Genomic_DNA"/>
</dbReference>
<dbReference type="InterPro" id="IPR039426">
    <property type="entry name" value="TonB-dep_rcpt-like"/>
</dbReference>
<dbReference type="InterPro" id="IPR023996">
    <property type="entry name" value="TonB-dep_OMP_SusC/RagA"/>
</dbReference>
<dbReference type="InterPro" id="IPR008969">
    <property type="entry name" value="CarboxyPept-like_regulatory"/>
</dbReference>
<evidence type="ECO:0000256" key="6">
    <source>
        <dbReference type="ARBA" id="ARBA00023136"/>
    </source>
</evidence>
<dbReference type="InterPro" id="IPR037066">
    <property type="entry name" value="Plug_dom_sf"/>
</dbReference>
<dbReference type="PROSITE" id="PS52016">
    <property type="entry name" value="TONB_DEPENDENT_REC_3"/>
    <property type="match status" value="1"/>
</dbReference>
<dbReference type="GO" id="GO:0015344">
    <property type="term" value="F:siderophore uptake transmembrane transporter activity"/>
    <property type="evidence" value="ECO:0007669"/>
    <property type="project" value="TreeGrafter"/>
</dbReference>
<evidence type="ECO:0000256" key="5">
    <source>
        <dbReference type="ARBA" id="ARBA00022729"/>
    </source>
</evidence>
<keyword evidence="3 8" id="KW-1134">Transmembrane beta strand</keyword>
<dbReference type="InterPro" id="IPR012910">
    <property type="entry name" value="Plug_dom"/>
</dbReference>
<gene>
    <name evidence="9" type="ORF">F0P96_05575</name>
</gene>
<reference evidence="9 10" key="1">
    <citation type="submission" date="2019-09" db="EMBL/GenBank/DDBJ databases">
        <title>Genome sequence of Hymenobacter sp. M3.</title>
        <authorList>
            <person name="Srinivasan S."/>
        </authorList>
    </citation>
    <scope>NUCLEOTIDE SEQUENCE [LARGE SCALE GENOMIC DNA]</scope>
    <source>
        <strain evidence="9 10">M3</strain>
    </source>
</reference>
<dbReference type="PANTHER" id="PTHR30069:SF29">
    <property type="entry name" value="HEMOGLOBIN AND HEMOGLOBIN-HAPTOGLOBIN-BINDING PROTEIN 1-RELATED"/>
    <property type="match status" value="1"/>
</dbReference>
<proteinExistence type="inferred from homology"/>
<name>A0A7L5A168_9BACT</name>
<dbReference type="Pfam" id="PF13715">
    <property type="entry name" value="CarbopepD_reg_2"/>
    <property type="match status" value="1"/>
</dbReference>
<evidence type="ECO:0000256" key="7">
    <source>
        <dbReference type="ARBA" id="ARBA00023237"/>
    </source>
</evidence>
<dbReference type="GO" id="GO:0044718">
    <property type="term" value="P:siderophore transmembrane transport"/>
    <property type="evidence" value="ECO:0007669"/>
    <property type="project" value="TreeGrafter"/>
</dbReference>
<dbReference type="GO" id="GO:0009279">
    <property type="term" value="C:cell outer membrane"/>
    <property type="evidence" value="ECO:0007669"/>
    <property type="project" value="UniProtKB-SubCell"/>
</dbReference>
<evidence type="ECO:0000256" key="2">
    <source>
        <dbReference type="ARBA" id="ARBA00022448"/>
    </source>
</evidence>
<evidence type="ECO:0000256" key="8">
    <source>
        <dbReference type="PROSITE-ProRule" id="PRU01360"/>
    </source>
</evidence>
<dbReference type="NCBIfam" id="TIGR04057">
    <property type="entry name" value="SusC_RagA_signa"/>
    <property type="match status" value="1"/>
</dbReference>
<evidence type="ECO:0000313" key="9">
    <source>
        <dbReference type="EMBL" id="KAA9338308.1"/>
    </source>
</evidence>
<dbReference type="FunFam" id="2.170.130.10:FF:000023">
    <property type="entry name" value="SusC/RagA family TonB-linked outer membrane protein"/>
    <property type="match status" value="1"/>
</dbReference>
<comment type="subcellular location">
    <subcellularLocation>
        <location evidence="1 8">Cell outer membrane</location>
        <topology evidence="1 8">Multi-pass membrane protein</topology>
    </subcellularLocation>
</comment>
<dbReference type="InterPro" id="IPR036942">
    <property type="entry name" value="Beta-barrel_TonB_sf"/>
</dbReference>
<organism evidence="9 10">
    <name type="scientific">Hymenobacter busanensis</name>
    <dbReference type="NCBI Taxonomy" id="2607656"/>
    <lineage>
        <taxon>Bacteria</taxon>
        <taxon>Pseudomonadati</taxon>
        <taxon>Bacteroidota</taxon>
        <taxon>Cytophagia</taxon>
        <taxon>Cytophagales</taxon>
        <taxon>Hymenobacteraceae</taxon>
        <taxon>Hymenobacter</taxon>
    </lineage>
</organism>
<evidence type="ECO:0000313" key="10">
    <source>
        <dbReference type="Proteomes" id="UP000326380"/>
    </source>
</evidence>
<keyword evidence="2 8" id="KW-0813">Transport</keyword>
<dbReference type="Pfam" id="PF07715">
    <property type="entry name" value="Plug"/>
    <property type="match status" value="1"/>
</dbReference>
<dbReference type="Gene3D" id="2.170.130.10">
    <property type="entry name" value="TonB-dependent receptor, plug domain"/>
    <property type="match status" value="1"/>
</dbReference>